<proteinExistence type="predicted"/>
<dbReference type="PANTHER" id="PTHR45923">
    <property type="entry name" value="PROTEIN SEY1"/>
    <property type="match status" value="1"/>
</dbReference>
<accession>A0AAJ0DSC4</accession>
<protein>
    <submittedName>
        <fullName evidence="2">Sey1</fullName>
    </submittedName>
</protein>
<dbReference type="GO" id="GO:0016320">
    <property type="term" value="P:endoplasmic reticulum membrane fusion"/>
    <property type="evidence" value="ECO:0007669"/>
    <property type="project" value="TreeGrafter"/>
</dbReference>
<dbReference type="InterPro" id="IPR008803">
    <property type="entry name" value="RHD3/Sey1"/>
</dbReference>
<keyword evidence="1" id="KW-0812">Transmembrane</keyword>
<dbReference type="GeneID" id="85348127"/>
<evidence type="ECO:0000313" key="2">
    <source>
        <dbReference type="EMBL" id="KAK1506585.1"/>
    </source>
</evidence>
<dbReference type="RefSeq" id="XP_060304896.1">
    <property type="nucleotide sequence ID" value="XM_060464580.1"/>
</dbReference>
<dbReference type="AlphaFoldDB" id="A0AAJ0DSC4"/>
<dbReference type="GO" id="GO:0005783">
    <property type="term" value="C:endoplasmic reticulum"/>
    <property type="evidence" value="ECO:0007669"/>
    <property type="project" value="TreeGrafter"/>
</dbReference>
<dbReference type="Proteomes" id="UP001240678">
    <property type="component" value="Unassembled WGS sequence"/>
</dbReference>
<feature type="transmembrane region" description="Helical" evidence="1">
    <location>
        <begin position="20"/>
        <end position="41"/>
    </location>
</feature>
<dbReference type="Pfam" id="PF05879">
    <property type="entry name" value="RHD3_GTPase"/>
    <property type="match status" value="1"/>
</dbReference>
<reference evidence="2 3" key="1">
    <citation type="submission" date="2016-10" db="EMBL/GenBank/DDBJ databases">
        <title>The genome sequence of Colletotrichum fioriniae PJ7.</title>
        <authorList>
            <person name="Baroncelli R."/>
        </authorList>
    </citation>
    <scope>NUCLEOTIDE SEQUENCE [LARGE SCALE GENOMIC DNA]</scope>
    <source>
        <strain evidence="2 3">IMI 309622</strain>
    </source>
</reference>
<dbReference type="EMBL" id="MOOE01000030">
    <property type="protein sequence ID" value="KAK1506585.1"/>
    <property type="molecule type" value="Genomic_DNA"/>
</dbReference>
<evidence type="ECO:0000256" key="1">
    <source>
        <dbReference type="SAM" id="Phobius"/>
    </source>
</evidence>
<keyword evidence="1" id="KW-1133">Transmembrane helix</keyword>
<keyword evidence="1" id="KW-0472">Membrane</keyword>
<gene>
    <name evidence="2" type="ORF">CCOS01_16444</name>
</gene>
<name>A0AAJ0DSC4_9PEZI</name>
<evidence type="ECO:0000313" key="3">
    <source>
        <dbReference type="Proteomes" id="UP001240678"/>
    </source>
</evidence>
<comment type="caution">
    <text evidence="2">The sequence shown here is derived from an EMBL/GenBank/DDBJ whole genome shotgun (WGS) entry which is preliminary data.</text>
</comment>
<organism evidence="2 3">
    <name type="scientific">Colletotrichum costaricense</name>
    <dbReference type="NCBI Taxonomy" id="1209916"/>
    <lineage>
        <taxon>Eukaryota</taxon>
        <taxon>Fungi</taxon>
        <taxon>Dikarya</taxon>
        <taxon>Ascomycota</taxon>
        <taxon>Pezizomycotina</taxon>
        <taxon>Sordariomycetes</taxon>
        <taxon>Hypocreomycetidae</taxon>
        <taxon>Glomerellales</taxon>
        <taxon>Glomerellaceae</taxon>
        <taxon>Colletotrichum</taxon>
        <taxon>Colletotrichum acutatum species complex</taxon>
    </lineage>
</organism>
<sequence length="133" mass="14765">MLSMPSLVTVNNNISLLSITIAPTTYVATLTLSFVFVYLYIVQISFSSFHPGAMNLIGLYNGANMGLFKTVFEVNNMQLFLKDKESSLRSPLFLVIRDHLGTTPLANLRNTLVQDLTKIWSSISKTKTGNCRA</sequence>
<keyword evidence="3" id="KW-1185">Reference proteome</keyword>
<dbReference type="GO" id="GO:0003924">
    <property type="term" value="F:GTPase activity"/>
    <property type="evidence" value="ECO:0007669"/>
    <property type="project" value="TreeGrafter"/>
</dbReference>
<dbReference type="PANTHER" id="PTHR45923:SF2">
    <property type="entry name" value="PROTEIN SEY1"/>
    <property type="match status" value="1"/>
</dbReference>